<feature type="transmembrane region" description="Helical" evidence="6">
    <location>
        <begin position="279"/>
        <end position="298"/>
    </location>
</feature>
<evidence type="ECO:0000256" key="4">
    <source>
        <dbReference type="ARBA" id="ARBA00022989"/>
    </source>
</evidence>
<feature type="transmembrane region" description="Helical" evidence="6">
    <location>
        <begin position="184"/>
        <end position="203"/>
    </location>
</feature>
<proteinExistence type="predicted"/>
<dbReference type="Pfam" id="PF09678">
    <property type="entry name" value="Caa3_CtaG"/>
    <property type="match status" value="1"/>
</dbReference>
<accession>A0A3M9M724</accession>
<feature type="transmembrane region" description="Helical" evidence="6">
    <location>
        <begin position="151"/>
        <end position="172"/>
    </location>
</feature>
<feature type="transmembrane region" description="Helical" evidence="6">
    <location>
        <begin position="335"/>
        <end position="355"/>
    </location>
</feature>
<feature type="transmembrane region" description="Helical" evidence="6">
    <location>
        <begin position="486"/>
        <end position="505"/>
    </location>
</feature>
<feature type="transmembrane region" description="Helical" evidence="6">
    <location>
        <begin position="126"/>
        <end position="144"/>
    </location>
</feature>
<keyword evidence="3 6" id="KW-0812">Transmembrane</keyword>
<feature type="transmembrane region" description="Helical" evidence="6">
    <location>
        <begin position="40"/>
        <end position="58"/>
    </location>
</feature>
<keyword evidence="8" id="KW-1185">Reference proteome</keyword>
<feature type="transmembrane region" description="Helical" evidence="6">
    <location>
        <begin position="457"/>
        <end position="474"/>
    </location>
</feature>
<feature type="transmembrane region" description="Helical" evidence="6">
    <location>
        <begin position="78"/>
        <end position="95"/>
    </location>
</feature>
<protein>
    <submittedName>
        <fullName evidence="7">Cytochrome c oxidase assembly protein</fullName>
    </submittedName>
</protein>
<evidence type="ECO:0000256" key="2">
    <source>
        <dbReference type="ARBA" id="ARBA00022475"/>
    </source>
</evidence>
<dbReference type="Proteomes" id="UP000271678">
    <property type="component" value="Unassembled WGS sequence"/>
</dbReference>
<comment type="subcellular location">
    <subcellularLocation>
        <location evidence="1">Cell membrane</location>
        <topology evidence="1">Multi-pass membrane protein</topology>
    </subcellularLocation>
</comment>
<dbReference type="GO" id="GO:0005886">
    <property type="term" value="C:plasma membrane"/>
    <property type="evidence" value="ECO:0007669"/>
    <property type="project" value="UniProtKB-SubCell"/>
</dbReference>
<dbReference type="EMBL" id="RJJQ01000015">
    <property type="protein sequence ID" value="RNI20683.1"/>
    <property type="molecule type" value="Genomic_DNA"/>
</dbReference>
<evidence type="ECO:0000313" key="8">
    <source>
        <dbReference type="Proteomes" id="UP000271678"/>
    </source>
</evidence>
<keyword evidence="5 6" id="KW-0472">Membrane</keyword>
<name>A0A3M9M724_9MICO</name>
<feature type="transmembrane region" description="Helical" evidence="6">
    <location>
        <begin position="367"/>
        <end position="385"/>
    </location>
</feature>
<reference evidence="7 8" key="1">
    <citation type="submission" date="2018-11" db="EMBL/GenBank/DDBJ databases">
        <title>Draft genome of Simplicispira Flexivirga sp. BO-16.</title>
        <authorList>
            <person name="Im W.T."/>
        </authorList>
    </citation>
    <scope>NUCLEOTIDE SEQUENCE [LARGE SCALE GENOMIC DNA]</scope>
    <source>
        <strain evidence="7 8">BO-16</strain>
    </source>
</reference>
<feature type="transmembrane region" description="Helical" evidence="6">
    <location>
        <begin position="397"/>
        <end position="421"/>
    </location>
</feature>
<feature type="transmembrane region" description="Helical" evidence="6">
    <location>
        <begin position="517"/>
        <end position="537"/>
    </location>
</feature>
<evidence type="ECO:0000256" key="3">
    <source>
        <dbReference type="ARBA" id="ARBA00022692"/>
    </source>
</evidence>
<dbReference type="AlphaFoldDB" id="A0A3M9M724"/>
<evidence type="ECO:0000313" key="7">
    <source>
        <dbReference type="EMBL" id="RNI20683.1"/>
    </source>
</evidence>
<evidence type="ECO:0000256" key="5">
    <source>
        <dbReference type="ARBA" id="ARBA00023136"/>
    </source>
</evidence>
<evidence type="ECO:0000256" key="1">
    <source>
        <dbReference type="ARBA" id="ARBA00004651"/>
    </source>
</evidence>
<comment type="caution">
    <text evidence="7">The sequence shown here is derived from an EMBL/GenBank/DDBJ whole genome shotgun (WGS) entry which is preliminary data.</text>
</comment>
<dbReference type="InterPro" id="IPR019108">
    <property type="entry name" value="Caa3_assmbl_CtaG-rel"/>
</dbReference>
<feature type="transmembrane region" description="Helical" evidence="6">
    <location>
        <begin position="568"/>
        <end position="589"/>
    </location>
</feature>
<sequence>MTILVATVVAVARGGRDYLPVHVSNPGAVTTGLSAVLQGAVWLGSSVCLGRWVQVAFLRPRRGARRRAIGVHGELVPAVRAGLVWAVGATALIWVDAADAAGQPVSSLNTSGAWWFLLHANYLPRAWIVSAACAWAIVVISVLATRWDTVVGTLLLGLVGVLSPVVVTQVLVGPNHDYGGDAAIIGTPAFVLLVGIAVARACWPTMSAGDPIEERRARHTTIALAATSVLADVVVCWFEMAGHVPWSEPTGRLLIGKNVCVLAIALANARSSDRRRTPYLTAGAAIAAVTCTAISFRIPPPHYFLPTTIAQNFFGFSVTAAPTFERLLTAWRVNILFAVLSAVAVAVYVAAFVRLRRRGDRWPAGRLVAWVCGWLVIFGCTSSGLGRYAGASFSIHMAFHMGTNMLGPLLLVMGGAVTLFLRATTPHRRDDAAGPHEWIAAVTQSCFARWIYHPAEVFVVMVGSYYVLYFTPLFEDSLRFHWAHQLAYLHFVIAGYLFYGLAIGVDRLPRELPYLGRLAMILAAMPFHAFFGVLVMTRDGVIAKTFYEYVGAPWMKNLAHDQYVGGGIAWAAGEFPLIIVVLALVIQWARQDSTESKRFDRQTDRGLDDSFDAYNDLLASLATRSERNEQ</sequence>
<keyword evidence="4 6" id="KW-1133">Transmembrane helix</keyword>
<organism evidence="7 8">
    <name type="scientific">Flexivirga caeni</name>
    <dbReference type="NCBI Taxonomy" id="2294115"/>
    <lineage>
        <taxon>Bacteria</taxon>
        <taxon>Bacillati</taxon>
        <taxon>Actinomycetota</taxon>
        <taxon>Actinomycetes</taxon>
        <taxon>Micrococcales</taxon>
        <taxon>Dermacoccaceae</taxon>
        <taxon>Flexivirga</taxon>
    </lineage>
</organism>
<evidence type="ECO:0000256" key="6">
    <source>
        <dbReference type="SAM" id="Phobius"/>
    </source>
</evidence>
<keyword evidence="2" id="KW-1003">Cell membrane</keyword>
<gene>
    <name evidence="7" type="ORF">EFY87_13945</name>
</gene>